<name>A0A6C0EJH8_9ZZZZ</name>
<accession>A0A6C0EJH8</accession>
<dbReference type="AlphaFoldDB" id="A0A6C0EJH8"/>
<protein>
    <recommendedName>
        <fullName evidence="2">Glycosyl transferase family 1 domain-containing protein</fullName>
    </recommendedName>
</protein>
<proteinExistence type="predicted"/>
<sequence length="829" mass="98576">MKIKLLRLLSKKYRKEHRKTNNKLWVHCDDINKIVKEKKNEELVNNKLWVHCDDINKIVKEKKNEELVNNKLWVHFHCDDIDKIDEIYVNYIENIMKKYSVIVTYSEGVNIPNYKFMILKIKNKGMDIDAVHFVKKFLNEREITYEDILTYNNPELEYFNKLYNEKFIDIETKKLNNNIIYENDISKTTLDDYELNLTNTYKIDFKFKILPINELKIIKDFILVIDFPNIGGGTTIFLNKIISKFKKYNTFLIMRNTDFKTTENKIALYLNDEYEILEKFSVRETELFLNNNFNKIQKIFVNHTLDFNQDLLNTILEFDKEKYFITHDFYSIGDNPQPYISGINECKPKKYLNKFSCIITQNECNLSLFSKFIYNKNCDIIISNLPDYKNKATLIKTKNTKIVIGIIGNISEIKGGDILYKISQYILYYPNIKLIVFGGVSSIYKKHLESYPYSNISELNDLLIQYSPNILLETSIWPETYSYTLTLSMITDLPILFLKKTSQFTVENRLSKYEKAHSFKNLFELLLLVFKHKQDFFYTIENNIYYNSFWNKLFNSDNKLFNSDNKLFNSDNKLFNSDNKFFGKYIENIIIITSKIYISNEQYTYSNIRSIYTTEERLTQTIETINSIRLYFHDKDYCILLIDNSKFNDVEYNLLNEKVDILLTVGDIQNIDYYTDKTNIKGVGEAAQQAQANSYLIEKKISFKNLFKISGRYLLNNNFVFDRFNNDKNIFKLAKEVIKKNPHVTNYYYTSLYKISYNYFKEYCKVINLLYLNESILSNPKSFGYEQELPLLLQNALGKDNMYTTIETLGLTQNISVWNKSKYQEQLYI</sequence>
<reference evidence="1" key="1">
    <citation type="journal article" date="2020" name="Nature">
        <title>Giant virus diversity and host interactions through global metagenomics.</title>
        <authorList>
            <person name="Schulz F."/>
            <person name="Roux S."/>
            <person name="Paez-Espino D."/>
            <person name="Jungbluth S."/>
            <person name="Walsh D.A."/>
            <person name="Denef V.J."/>
            <person name="McMahon K.D."/>
            <person name="Konstantinidis K.T."/>
            <person name="Eloe-Fadrosh E.A."/>
            <person name="Kyrpides N.C."/>
            <person name="Woyke T."/>
        </authorList>
    </citation>
    <scope>NUCLEOTIDE SEQUENCE</scope>
    <source>
        <strain evidence="1">GVMAG-M-3300001351-8</strain>
    </source>
</reference>
<dbReference type="EMBL" id="MN738865">
    <property type="protein sequence ID" value="QHT28882.1"/>
    <property type="molecule type" value="Genomic_DNA"/>
</dbReference>
<organism evidence="1">
    <name type="scientific">viral metagenome</name>
    <dbReference type="NCBI Taxonomy" id="1070528"/>
    <lineage>
        <taxon>unclassified sequences</taxon>
        <taxon>metagenomes</taxon>
        <taxon>organismal metagenomes</taxon>
    </lineage>
</organism>
<evidence type="ECO:0008006" key="2">
    <source>
        <dbReference type="Google" id="ProtNLM"/>
    </source>
</evidence>
<evidence type="ECO:0000313" key="1">
    <source>
        <dbReference type="EMBL" id="QHT28882.1"/>
    </source>
</evidence>